<keyword evidence="7" id="KW-1185">Reference proteome</keyword>
<comment type="similarity">
    <text evidence="4">Belongs to the complex I LYR family. SDHAF1 subfamily.</text>
</comment>
<evidence type="ECO:0000313" key="6">
    <source>
        <dbReference type="EMBL" id="TDL17870.1"/>
    </source>
</evidence>
<evidence type="ECO:0000313" key="7">
    <source>
        <dbReference type="Proteomes" id="UP000294933"/>
    </source>
</evidence>
<proteinExistence type="inferred from homology"/>
<dbReference type="STRING" id="50990.A0A4Y7PTL6"/>
<sequence length="101" mass="11971">MSLRRSGLQKEVLSLYRRALRLVRTKPPPTRPKFLLFIRYSFHKNARSISPRDVSAIEHLLRKGKRQIEQLEDPSVKDCWVGEEERRWGISNPSLTRTRTE</sequence>
<dbReference type="VEuPathDB" id="FungiDB:BD410DRAFT_753904"/>
<protein>
    <recommendedName>
        <fullName evidence="5">Complex 1 LYR protein domain-containing protein</fullName>
    </recommendedName>
</protein>
<name>A0A4Y7PTL6_9AGAM</name>
<gene>
    <name evidence="6" type="ORF">BD410DRAFT_753904</name>
</gene>
<dbReference type="GO" id="GO:0034553">
    <property type="term" value="P:mitochondrial respiratory chain complex II assembly"/>
    <property type="evidence" value="ECO:0007669"/>
    <property type="project" value="InterPro"/>
</dbReference>
<evidence type="ECO:0000256" key="4">
    <source>
        <dbReference type="ARBA" id="ARBA00025715"/>
    </source>
</evidence>
<dbReference type="PANTHER" id="PTHR13675:SF1">
    <property type="entry name" value="SUCCINATE DEHYDROGENASE ASSEMBLY FACTOR 1, MITOCHONDRIAL"/>
    <property type="match status" value="1"/>
</dbReference>
<dbReference type="OrthoDB" id="273010at2759"/>
<dbReference type="GO" id="GO:0005759">
    <property type="term" value="C:mitochondrial matrix"/>
    <property type="evidence" value="ECO:0007669"/>
    <property type="project" value="UniProtKB-SubCell"/>
</dbReference>
<dbReference type="EMBL" id="ML170215">
    <property type="protein sequence ID" value="TDL17870.1"/>
    <property type="molecule type" value="Genomic_DNA"/>
</dbReference>
<keyword evidence="2" id="KW-0496">Mitochondrion</keyword>
<evidence type="ECO:0000256" key="2">
    <source>
        <dbReference type="ARBA" id="ARBA00023128"/>
    </source>
</evidence>
<dbReference type="PANTHER" id="PTHR13675">
    <property type="entry name" value="LYR MOTIF-CONTAINING PROTEIN 2"/>
    <property type="match status" value="1"/>
</dbReference>
<dbReference type="InterPro" id="IPR045295">
    <property type="entry name" value="Complex1_LYR_SDHAF1_LYRM8"/>
</dbReference>
<dbReference type="Pfam" id="PF05347">
    <property type="entry name" value="Complex1_LYR"/>
    <property type="match status" value="1"/>
</dbReference>
<evidence type="ECO:0000256" key="1">
    <source>
        <dbReference type="ARBA" id="ARBA00004305"/>
    </source>
</evidence>
<dbReference type="AlphaFoldDB" id="A0A4Y7PTL6"/>
<dbReference type="Proteomes" id="UP000294933">
    <property type="component" value="Unassembled WGS sequence"/>
</dbReference>
<evidence type="ECO:0000256" key="3">
    <source>
        <dbReference type="ARBA" id="ARBA00023186"/>
    </source>
</evidence>
<evidence type="ECO:0000259" key="5">
    <source>
        <dbReference type="Pfam" id="PF05347"/>
    </source>
</evidence>
<dbReference type="CDD" id="cd20268">
    <property type="entry name" value="Complex1_LYR_SDHAF1_LYRM8"/>
    <property type="match status" value="1"/>
</dbReference>
<keyword evidence="3" id="KW-0143">Chaperone</keyword>
<organism evidence="6 7">
    <name type="scientific">Rickenella mellea</name>
    <dbReference type="NCBI Taxonomy" id="50990"/>
    <lineage>
        <taxon>Eukaryota</taxon>
        <taxon>Fungi</taxon>
        <taxon>Dikarya</taxon>
        <taxon>Basidiomycota</taxon>
        <taxon>Agaricomycotina</taxon>
        <taxon>Agaricomycetes</taxon>
        <taxon>Hymenochaetales</taxon>
        <taxon>Rickenellaceae</taxon>
        <taxon>Rickenella</taxon>
    </lineage>
</organism>
<dbReference type="InterPro" id="IPR008011">
    <property type="entry name" value="Complex1_LYR_dom"/>
</dbReference>
<reference evidence="6 7" key="1">
    <citation type="submission" date="2018-06" db="EMBL/GenBank/DDBJ databases">
        <title>A transcriptomic atlas of mushroom development highlights an independent origin of complex multicellularity.</title>
        <authorList>
            <consortium name="DOE Joint Genome Institute"/>
            <person name="Krizsan K."/>
            <person name="Almasi E."/>
            <person name="Merenyi Z."/>
            <person name="Sahu N."/>
            <person name="Viragh M."/>
            <person name="Koszo T."/>
            <person name="Mondo S."/>
            <person name="Kiss B."/>
            <person name="Balint B."/>
            <person name="Kues U."/>
            <person name="Barry K."/>
            <person name="Hegedus J.C."/>
            <person name="Henrissat B."/>
            <person name="Johnson J."/>
            <person name="Lipzen A."/>
            <person name="Ohm R."/>
            <person name="Nagy I."/>
            <person name="Pangilinan J."/>
            <person name="Yan J."/>
            <person name="Xiong Y."/>
            <person name="Grigoriev I.V."/>
            <person name="Hibbett D.S."/>
            <person name="Nagy L.G."/>
        </authorList>
    </citation>
    <scope>NUCLEOTIDE SEQUENCE [LARGE SCALE GENOMIC DNA]</scope>
    <source>
        <strain evidence="6 7">SZMC22713</strain>
    </source>
</reference>
<accession>A0A4Y7PTL6</accession>
<feature type="domain" description="Complex 1 LYR protein" evidence="5">
    <location>
        <begin position="10"/>
        <end position="69"/>
    </location>
</feature>
<comment type="subcellular location">
    <subcellularLocation>
        <location evidence="1">Mitochondrion matrix</location>
    </subcellularLocation>
</comment>